<evidence type="ECO:0000313" key="2">
    <source>
        <dbReference type="EMBL" id="KAL3696682.1"/>
    </source>
</evidence>
<dbReference type="EMBL" id="JBJQOH010000002">
    <property type="protein sequence ID" value="KAL3696682.1"/>
    <property type="molecule type" value="Genomic_DNA"/>
</dbReference>
<sequence>MDVSSGLRKISTTTEVVTINQLLDVHHPPPEFRTVDVSEHYGSVGVVQSNWSEEKQDWYLNGIDFVCIRKLYRGSQSVSGPFRLVRKEGEFIILQAADSSYFSHPRFLRKTSADGEQFTSTLAWMWSRECLCEKNLQQIHTNCLCEVTVRRGFCLRCPDVHKQLAEKKAKEDEEAVDSVLSQNICICQCIVGHGTECFCRYEPSTKHEAPGQNETDNDTTDDSGEESREGTSCGALETCEET</sequence>
<protein>
    <submittedName>
        <fullName evidence="2">Uncharacterized protein</fullName>
    </submittedName>
</protein>
<keyword evidence="3" id="KW-1185">Reference proteome</keyword>
<proteinExistence type="predicted"/>
<dbReference type="Proteomes" id="UP001633002">
    <property type="component" value="Unassembled WGS sequence"/>
</dbReference>
<feature type="compositionally biased region" description="Acidic residues" evidence="1">
    <location>
        <begin position="215"/>
        <end position="224"/>
    </location>
</feature>
<name>A0ABD3I1P7_9MARC</name>
<comment type="caution">
    <text evidence="2">The sequence shown here is derived from an EMBL/GenBank/DDBJ whole genome shotgun (WGS) entry which is preliminary data.</text>
</comment>
<evidence type="ECO:0000256" key="1">
    <source>
        <dbReference type="SAM" id="MobiDB-lite"/>
    </source>
</evidence>
<reference evidence="2 3" key="1">
    <citation type="submission" date="2024-09" db="EMBL/GenBank/DDBJ databases">
        <title>Chromosome-scale assembly of Riccia sorocarpa.</title>
        <authorList>
            <person name="Paukszto L."/>
        </authorList>
    </citation>
    <scope>NUCLEOTIDE SEQUENCE [LARGE SCALE GENOMIC DNA]</scope>
    <source>
        <strain evidence="2">LP-2024</strain>
        <tissue evidence="2">Aerial parts of the thallus</tissue>
    </source>
</reference>
<dbReference type="AlphaFoldDB" id="A0ABD3I1P7"/>
<gene>
    <name evidence="2" type="ORF">R1sor_010758</name>
</gene>
<feature type="region of interest" description="Disordered" evidence="1">
    <location>
        <begin position="204"/>
        <end position="242"/>
    </location>
</feature>
<organism evidence="2 3">
    <name type="scientific">Riccia sorocarpa</name>
    <dbReference type="NCBI Taxonomy" id="122646"/>
    <lineage>
        <taxon>Eukaryota</taxon>
        <taxon>Viridiplantae</taxon>
        <taxon>Streptophyta</taxon>
        <taxon>Embryophyta</taxon>
        <taxon>Marchantiophyta</taxon>
        <taxon>Marchantiopsida</taxon>
        <taxon>Marchantiidae</taxon>
        <taxon>Marchantiales</taxon>
        <taxon>Ricciaceae</taxon>
        <taxon>Riccia</taxon>
    </lineage>
</organism>
<evidence type="ECO:0000313" key="3">
    <source>
        <dbReference type="Proteomes" id="UP001633002"/>
    </source>
</evidence>
<accession>A0ABD3I1P7</accession>